<proteinExistence type="predicted"/>
<accession>A0ABV8TVX9</accession>
<feature type="region of interest" description="Disordered" evidence="1">
    <location>
        <begin position="97"/>
        <end position="117"/>
    </location>
</feature>
<dbReference type="EMBL" id="JBHSDK010000009">
    <property type="protein sequence ID" value="MFC4334797.1"/>
    <property type="molecule type" value="Genomic_DNA"/>
</dbReference>
<protein>
    <submittedName>
        <fullName evidence="3">Uncharacterized protein</fullName>
    </submittedName>
</protein>
<organism evidence="3 4">
    <name type="scientific">Salininema proteolyticum</name>
    <dbReference type="NCBI Taxonomy" id="1607685"/>
    <lineage>
        <taxon>Bacteria</taxon>
        <taxon>Bacillati</taxon>
        <taxon>Actinomycetota</taxon>
        <taxon>Actinomycetes</taxon>
        <taxon>Glycomycetales</taxon>
        <taxon>Glycomycetaceae</taxon>
        <taxon>Salininema</taxon>
    </lineage>
</organism>
<evidence type="ECO:0000256" key="2">
    <source>
        <dbReference type="SAM" id="Phobius"/>
    </source>
</evidence>
<feature type="compositionally biased region" description="Acidic residues" evidence="1">
    <location>
        <begin position="54"/>
        <end position="67"/>
    </location>
</feature>
<keyword evidence="2" id="KW-0812">Transmembrane</keyword>
<reference evidence="4" key="1">
    <citation type="journal article" date="2019" name="Int. J. Syst. Evol. Microbiol.">
        <title>The Global Catalogue of Microorganisms (GCM) 10K type strain sequencing project: providing services to taxonomists for standard genome sequencing and annotation.</title>
        <authorList>
            <consortium name="The Broad Institute Genomics Platform"/>
            <consortium name="The Broad Institute Genome Sequencing Center for Infectious Disease"/>
            <person name="Wu L."/>
            <person name="Ma J."/>
        </authorList>
    </citation>
    <scope>NUCLEOTIDE SEQUENCE [LARGE SCALE GENOMIC DNA]</scope>
    <source>
        <strain evidence="4">IBRC-M 10908</strain>
    </source>
</reference>
<evidence type="ECO:0000313" key="4">
    <source>
        <dbReference type="Proteomes" id="UP001595823"/>
    </source>
</evidence>
<dbReference type="Proteomes" id="UP001595823">
    <property type="component" value="Unassembled WGS sequence"/>
</dbReference>
<sequence>MDRASTSAKSPAAIAIAVIATLAIAGLALLFLRGTGEEDAGSMPQPPDAPDASPDPEDRDPDSDDLSDYTPPPNFYTADTCERLELTAVVQYFGTSAKGDRGLQPAGDAQSGYTLDTPDDRGLMAELKCGYYGPGSTYIDVTVTGWADDEAAAAHAERTRDTWETYEDPALSDRESDGKTGFLGHLDTTTELLLADGPVTYSAYLDGRKSNARDEAENAAATALQEIERRYDEVAQTD</sequence>
<comment type="caution">
    <text evidence="3">The sequence shown here is derived from an EMBL/GenBank/DDBJ whole genome shotgun (WGS) entry which is preliminary data.</text>
</comment>
<feature type="region of interest" description="Disordered" evidence="1">
    <location>
        <begin position="37"/>
        <end position="77"/>
    </location>
</feature>
<feature type="transmembrane region" description="Helical" evidence="2">
    <location>
        <begin position="12"/>
        <end position="32"/>
    </location>
</feature>
<keyword evidence="4" id="KW-1185">Reference proteome</keyword>
<name>A0ABV8TVX9_9ACTN</name>
<gene>
    <name evidence="3" type="ORF">ACFPET_06265</name>
</gene>
<evidence type="ECO:0000313" key="3">
    <source>
        <dbReference type="EMBL" id="MFC4334797.1"/>
    </source>
</evidence>
<keyword evidence="2" id="KW-0472">Membrane</keyword>
<dbReference type="RefSeq" id="WP_380618844.1">
    <property type="nucleotide sequence ID" value="NZ_JBHSDK010000009.1"/>
</dbReference>
<keyword evidence="2" id="KW-1133">Transmembrane helix</keyword>
<evidence type="ECO:0000256" key="1">
    <source>
        <dbReference type="SAM" id="MobiDB-lite"/>
    </source>
</evidence>